<keyword evidence="4" id="KW-1185">Reference proteome</keyword>
<feature type="transmembrane region" description="Helical" evidence="1">
    <location>
        <begin position="1510"/>
        <end position="1530"/>
    </location>
</feature>
<evidence type="ECO:0000313" key="2">
    <source>
        <dbReference type="EMBL" id="KAF0684482.1"/>
    </source>
</evidence>
<gene>
    <name evidence="3" type="primary">Aste57867_23544</name>
    <name evidence="2" type="ORF">As57867_023473</name>
    <name evidence="3" type="ORF">ASTE57867_23544</name>
</gene>
<keyword evidence="1" id="KW-0812">Transmembrane</keyword>
<feature type="transmembrane region" description="Helical" evidence="1">
    <location>
        <begin position="769"/>
        <end position="789"/>
    </location>
</feature>
<reference evidence="2" key="2">
    <citation type="submission" date="2019-06" db="EMBL/GenBank/DDBJ databases">
        <title>Genomics analysis of Aphanomyces spp. identifies a new class of oomycete effector associated with host adaptation.</title>
        <authorList>
            <person name="Gaulin E."/>
        </authorList>
    </citation>
    <scope>NUCLEOTIDE SEQUENCE</scope>
    <source>
        <strain evidence="2">CBS 578.67</strain>
    </source>
</reference>
<evidence type="ECO:0000313" key="4">
    <source>
        <dbReference type="Proteomes" id="UP000332933"/>
    </source>
</evidence>
<evidence type="ECO:0000256" key="1">
    <source>
        <dbReference type="SAM" id="Phobius"/>
    </source>
</evidence>
<accession>A0A485LP13</accession>
<dbReference type="EMBL" id="VJMH01007282">
    <property type="protein sequence ID" value="KAF0684482.1"/>
    <property type="molecule type" value="Genomic_DNA"/>
</dbReference>
<proteinExistence type="predicted"/>
<keyword evidence="1" id="KW-1133">Transmembrane helix</keyword>
<protein>
    <submittedName>
        <fullName evidence="3">Aste57867_23544 protein</fullName>
    </submittedName>
</protein>
<evidence type="ECO:0000313" key="3">
    <source>
        <dbReference type="EMBL" id="VFU00189.1"/>
    </source>
</evidence>
<feature type="transmembrane region" description="Helical" evidence="1">
    <location>
        <begin position="710"/>
        <end position="732"/>
    </location>
</feature>
<feature type="transmembrane region" description="Helical" evidence="1">
    <location>
        <begin position="641"/>
        <end position="660"/>
    </location>
</feature>
<feature type="transmembrane region" description="Helical" evidence="1">
    <location>
        <begin position="1621"/>
        <end position="1641"/>
    </location>
</feature>
<feature type="transmembrane region" description="Helical" evidence="1">
    <location>
        <begin position="595"/>
        <end position="621"/>
    </location>
</feature>
<feature type="transmembrane region" description="Helical" evidence="1">
    <location>
        <begin position="1674"/>
        <end position="1696"/>
    </location>
</feature>
<dbReference type="Proteomes" id="UP000332933">
    <property type="component" value="Unassembled WGS sequence"/>
</dbReference>
<dbReference type="EMBL" id="CAADRA010007308">
    <property type="protein sequence ID" value="VFU00189.1"/>
    <property type="molecule type" value="Genomic_DNA"/>
</dbReference>
<sequence length="1794" mass="195500">MLVVPAVENPVVSKSTSRWRRNLGVALGCGYIVASMGTSVYYLGQLEPASRNDMLWADYSVNGTQALLVDLVNQLLATGTTTEPLDVLATSACTDKTYLDPASSTQVFPAYARRLVLADLTSLAYAVPNLRSLAGAASMNMPTQYCYVDLNRTFEVAHTEARQARCAAQYRDNGAVYMETVLRNQVWDDFMLNFGGDGGMFTITVETWLQAMPAGQVWLETTATARSVTSVDQEIAYWQRQGVTYFKLQWHNQWQTGIDESVAVENALGLPSVVLLKRTPFETTTFTSIVLNWMPFYDLYFLSQANRSLIRSANNSIAQPPAVDLQDYFFIQGTYSTTSGGPEDIIAVLQTHLGPFFSVDAFYMTPPAALIVFLKAFETSVFSDDKALGMLDAIPPTDFYPTPLSWSDKNASERLFYGGSPLCMYRRGLPFVQDSFGFADSCLDQRPLTVTVDKYSGLFAVLATGESLDVDATCALESAPACQSYLTRLINVAHSRVMVSQLTLTAAVDATVQLNISLVQVAANAAATNWTLLTAPILESSFAIFGWAAVHDWVVGQREVVSFQGDAGTLVLLSVADRPIELTSSATSVLSATRIVYVLVLYTVALLGLVALGCLVGVYVLPAVEVDGDNLFWFNRIVSSIWVGRPLVFVRGVSAILLLGTTRLGLVATHRTRFEFTRRSWLATCVVAGEATWALYAAQDFVTIVTDRRTTRHCTLATCVVAWVALVGLELVSPVQPTGFLDRQCSAINMDQTLACNGSLLQLGSLDRVCVILAILGGASIASIAMGTLCRLPTKSTVTSHPPRHLLGVADNYLATVTATPDATGQRRWALDKVACLMAGLVSLAWRDTHYTFDVKLWVLHRDKQHTLTRGSTMSFALHTQQNKLVRPAESTAKRSKTTSSSLQSYKRLLKPVAVGLGTAYAVGSIIGCVSYVQVSKVALANDLLWATFNMTGANAFLGIYLHSQLILGVDQTSFSLNSNWINVDGSFNTNNGRRIPTNVGGFLQHDSQLTQLEKAISGLRSTDGCAAPWIFTQYCYVDFDKRWEVANSVARQVRCLTMKGNGAVYLDSVLRNVPFDAFQACWGDAFDSAVASSLRETLEGREWVQTLSATTKLPVSDEAALWRSHNITTFATQWQNFKRIGLVHTYTVQTALATTYSFTIQHQESSFRLHEQTSFKMYWGLANDLWALAPGQNSSALSGQSLVRSSPRFAFGNASTPASLMIQNGTLVTPFASSLALIFDVLGPFGSIDMRFVPCPRVAKDAVRAVTVALRTTLAINPAAQVAYGQISDPSSSVYVAPQAWIDANFFTVGGDLLCPEVNFNSGYSIFGGFATLLSATMQCNSILITAAVGATRETLLASVVLANASASIDDVDRVCGQDGTFQTSCAQFLPQATAFVAAYMQLDGLFVQIQAANAAIQDTHVEVIQFGQDIPMAPVVLYRLPMLGPEYPDFKTFAWLFLIDWTMGFREAVSFQGDVGSISVLTEYATTHYQANSAEEPTTVAFYLRNTVLYITGMMIAIASIVLVYVGLSRGCIEVLNLLELQRVGAMVWIGRPLLVVRSLTAVALLSTSTLQLVFDGFLSSFHVVHDPWYKTVLAANEVTWLVAIVNDIAMAWTQEYTIYYATTNSLLVWLVVVALSFASPIEHIMTIAQSCDTPHVDLQVVCSSGTLAIGFVSRVATVVGVVLGCNIMCFVVARRVLGPPAPSKINSIFINAGAKYLFVTTDWIVDDVYYMDRVSAMLNGILTVRSNQLMLGIDIKLWRAFRVDLPPEMGASEAHAAAIKYGLPLPLGESV</sequence>
<name>A0A485LP13_9STRA</name>
<reference evidence="3 4" key="1">
    <citation type="submission" date="2019-03" db="EMBL/GenBank/DDBJ databases">
        <authorList>
            <person name="Gaulin E."/>
            <person name="Dumas B."/>
        </authorList>
    </citation>
    <scope>NUCLEOTIDE SEQUENCE [LARGE SCALE GENOMIC DNA]</scope>
    <source>
        <strain evidence="3">CBS 568.67</strain>
    </source>
</reference>
<feature type="transmembrane region" description="Helical" evidence="1">
    <location>
        <begin position="23"/>
        <end position="44"/>
    </location>
</feature>
<keyword evidence="1" id="KW-0472">Membrane</keyword>
<organism evidence="3 4">
    <name type="scientific">Aphanomyces stellatus</name>
    <dbReference type="NCBI Taxonomy" id="120398"/>
    <lineage>
        <taxon>Eukaryota</taxon>
        <taxon>Sar</taxon>
        <taxon>Stramenopiles</taxon>
        <taxon>Oomycota</taxon>
        <taxon>Saprolegniomycetes</taxon>
        <taxon>Saprolegniales</taxon>
        <taxon>Verrucalvaceae</taxon>
        <taxon>Aphanomyces</taxon>
    </lineage>
</organism>